<protein>
    <submittedName>
        <fullName evidence="1">Uncharacterized protein</fullName>
    </submittedName>
</protein>
<keyword evidence="2" id="KW-1185">Reference proteome</keyword>
<organism evidence="1 2">
    <name type="scientific">Ciona savignyi</name>
    <name type="common">Pacific transparent sea squirt</name>
    <dbReference type="NCBI Taxonomy" id="51511"/>
    <lineage>
        <taxon>Eukaryota</taxon>
        <taxon>Metazoa</taxon>
        <taxon>Chordata</taxon>
        <taxon>Tunicata</taxon>
        <taxon>Ascidiacea</taxon>
        <taxon>Phlebobranchia</taxon>
        <taxon>Cionidae</taxon>
        <taxon>Ciona</taxon>
    </lineage>
</organism>
<dbReference type="Proteomes" id="UP000007875">
    <property type="component" value="Unassembled WGS sequence"/>
</dbReference>
<dbReference type="AlphaFoldDB" id="H2YP78"/>
<dbReference type="Ensembl" id="ENSCSAVT00000007228.1">
    <property type="protein sequence ID" value="ENSCSAVP00000007136.1"/>
    <property type="gene ID" value="ENSCSAVG00000004262.1"/>
</dbReference>
<evidence type="ECO:0000313" key="1">
    <source>
        <dbReference type="Ensembl" id="ENSCSAVP00000007136.1"/>
    </source>
</evidence>
<accession>H2YP78</accession>
<reference evidence="1" key="2">
    <citation type="submission" date="2025-08" db="UniProtKB">
        <authorList>
            <consortium name="Ensembl"/>
        </authorList>
    </citation>
    <scope>IDENTIFICATION</scope>
</reference>
<sequence length="131" mass="14804">IALPFATALKCWSCINAKSNEECRAVGREIECNEINAICYEEVRHYRYGTALLIEKRYLQHWHAPRKHYVMEPYPVRTVESLSRIAFSSASPTTKSTPPVLLATLVNEEASGHNQHLAAHGHAPHLPSWTL</sequence>
<dbReference type="GeneTree" id="ENSGT00940000163557"/>
<evidence type="ECO:0000313" key="2">
    <source>
        <dbReference type="Proteomes" id="UP000007875"/>
    </source>
</evidence>
<name>H2YP78_CIOSA</name>
<reference evidence="1" key="3">
    <citation type="submission" date="2025-09" db="UniProtKB">
        <authorList>
            <consortium name="Ensembl"/>
        </authorList>
    </citation>
    <scope>IDENTIFICATION</scope>
</reference>
<reference evidence="2" key="1">
    <citation type="submission" date="2003-08" db="EMBL/GenBank/DDBJ databases">
        <authorList>
            <person name="Birren B."/>
            <person name="Nusbaum C."/>
            <person name="Abebe A."/>
            <person name="Abouelleil A."/>
            <person name="Adekoya E."/>
            <person name="Ait-zahra M."/>
            <person name="Allen N."/>
            <person name="Allen T."/>
            <person name="An P."/>
            <person name="Anderson M."/>
            <person name="Anderson S."/>
            <person name="Arachchi H."/>
            <person name="Armbruster J."/>
            <person name="Bachantsang P."/>
            <person name="Baldwin J."/>
            <person name="Barry A."/>
            <person name="Bayul T."/>
            <person name="Blitshsteyn B."/>
            <person name="Bloom T."/>
            <person name="Blye J."/>
            <person name="Boguslavskiy L."/>
            <person name="Borowsky M."/>
            <person name="Boukhgalter B."/>
            <person name="Brunache A."/>
            <person name="Butler J."/>
            <person name="Calixte N."/>
            <person name="Calvo S."/>
            <person name="Camarata J."/>
            <person name="Campo K."/>
            <person name="Chang J."/>
            <person name="Cheshatsang Y."/>
            <person name="Citroen M."/>
            <person name="Collymore A."/>
            <person name="Considine T."/>
            <person name="Cook A."/>
            <person name="Cooke P."/>
            <person name="Corum B."/>
            <person name="Cuomo C."/>
            <person name="David R."/>
            <person name="Dawoe T."/>
            <person name="Degray S."/>
            <person name="Dodge S."/>
            <person name="Dooley K."/>
            <person name="Dorje P."/>
            <person name="Dorjee K."/>
            <person name="Dorris L."/>
            <person name="Duffey N."/>
            <person name="Dupes A."/>
            <person name="Elkins T."/>
            <person name="Engels R."/>
            <person name="Erickson J."/>
            <person name="Farina A."/>
            <person name="Faro S."/>
            <person name="Ferreira P."/>
            <person name="Fischer H."/>
            <person name="Fitzgerald M."/>
            <person name="Foley K."/>
            <person name="Gage D."/>
            <person name="Galagan J."/>
            <person name="Gearin G."/>
            <person name="Gnerre S."/>
            <person name="Gnirke A."/>
            <person name="Goyette A."/>
            <person name="Graham J."/>
            <person name="Grandbois E."/>
            <person name="Gyaltsen K."/>
            <person name="Hafez N."/>
            <person name="Hagopian D."/>
            <person name="Hagos B."/>
            <person name="Hall J."/>
            <person name="Hatcher B."/>
            <person name="Heller A."/>
            <person name="Higgins H."/>
            <person name="Honan T."/>
            <person name="Horn A."/>
            <person name="Houde N."/>
            <person name="Hughes L."/>
            <person name="Hulme W."/>
            <person name="Husby E."/>
            <person name="Iliev I."/>
            <person name="Jaffe D."/>
            <person name="Jones C."/>
            <person name="Kamal M."/>
            <person name="Kamat A."/>
            <person name="Kamvysselis M."/>
            <person name="Karlsson E."/>
            <person name="Kells C."/>
            <person name="Kieu A."/>
            <person name="Kisner P."/>
            <person name="Kodira C."/>
            <person name="Kulbokas E."/>
            <person name="Labutti K."/>
            <person name="Lama D."/>
            <person name="Landers T."/>
            <person name="Leger J."/>
            <person name="Levine S."/>
            <person name="Lewis D."/>
            <person name="Lewis T."/>
            <person name="Lindblad-toh K."/>
            <person name="Liu X."/>
            <person name="Lokyitsang T."/>
            <person name="Lokyitsang Y."/>
            <person name="Lucien O."/>
            <person name="Lui A."/>
            <person name="Ma L.J."/>
            <person name="Mabbitt R."/>
            <person name="Macdonald J."/>
            <person name="Maclean C."/>
            <person name="Major J."/>
            <person name="Manning J."/>
            <person name="Marabella R."/>
            <person name="Maru K."/>
            <person name="Matthews C."/>
            <person name="Mauceli E."/>
            <person name="Mccarthy M."/>
            <person name="Mcdonough S."/>
            <person name="Mcghee T."/>
            <person name="Meldrim J."/>
            <person name="Meneus L."/>
            <person name="Mesirov J."/>
            <person name="Mihalev A."/>
            <person name="Mihova T."/>
            <person name="Mikkelsen T."/>
            <person name="Mlenga V."/>
            <person name="Moru K."/>
            <person name="Mozes J."/>
            <person name="Mulrain L."/>
            <person name="Munson G."/>
            <person name="Naylor J."/>
            <person name="Newes C."/>
            <person name="Nguyen C."/>
            <person name="Nguyen N."/>
            <person name="Nguyen T."/>
            <person name="Nicol R."/>
            <person name="Nielsen C."/>
            <person name="Nizzari M."/>
            <person name="Norbu C."/>
            <person name="Norbu N."/>
            <person name="O'donnell P."/>
            <person name="Okoawo O."/>
            <person name="O'leary S."/>
            <person name="Omotosho B."/>
            <person name="O'neill K."/>
            <person name="Osman S."/>
            <person name="Parker S."/>
            <person name="Perrin D."/>
            <person name="Phunkhang P."/>
            <person name="Piqani B."/>
            <person name="Purcell S."/>
            <person name="Rachupka T."/>
            <person name="Ramasamy U."/>
            <person name="Rameau R."/>
            <person name="Ray V."/>
            <person name="Raymond C."/>
            <person name="Retta R."/>
            <person name="Richardson S."/>
            <person name="Rise C."/>
            <person name="Rodriguez J."/>
            <person name="Rogers J."/>
            <person name="Rogov P."/>
            <person name="Rutman M."/>
            <person name="Schupbach R."/>
            <person name="Seaman C."/>
            <person name="Settipalli S."/>
            <person name="Sharpe T."/>
            <person name="Sheridan J."/>
            <person name="Sherpa N."/>
            <person name="Shi J."/>
            <person name="Smirnov S."/>
            <person name="Smith C."/>
            <person name="Sougnez C."/>
            <person name="Spencer B."/>
            <person name="Stalker J."/>
            <person name="Stange-thomann N."/>
            <person name="Stavropoulos S."/>
            <person name="Stetson K."/>
            <person name="Stone C."/>
            <person name="Stone S."/>
            <person name="Stubbs M."/>
            <person name="Talamas J."/>
            <person name="Tchuinga P."/>
            <person name="Tenzing P."/>
            <person name="Tesfaye S."/>
            <person name="Theodore J."/>
            <person name="Thoulutsang Y."/>
            <person name="Topham K."/>
            <person name="Towey S."/>
            <person name="Tsamla T."/>
            <person name="Tsomo N."/>
            <person name="Vallee D."/>
            <person name="Vassiliev H."/>
            <person name="Venkataraman V."/>
            <person name="Vinson J."/>
            <person name="Vo A."/>
            <person name="Wade C."/>
            <person name="Wang S."/>
            <person name="Wangchuk T."/>
            <person name="Wangdi T."/>
            <person name="Whittaker C."/>
            <person name="Wilkinson J."/>
            <person name="Wu Y."/>
            <person name="Wyman D."/>
            <person name="Yadav S."/>
            <person name="Yang S."/>
            <person name="Yang X."/>
            <person name="Yeager S."/>
            <person name="Yee E."/>
            <person name="Young G."/>
            <person name="Zainoun J."/>
            <person name="Zembeck L."/>
            <person name="Zimmer A."/>
            <person name="Zody M."/>
            <person name="Lander E."/>
        </authorList>
    </citation>
    <scope>NUCLEOTIDE SEQUENCE [LARGE SCALE GENOMIC DNA]</scope>
</reference>
<dbReference type="HOGENOM" id="CLU_1932240_0_0_1"/>
<proteinExistence type="predicted"/>